<dbReference type="Gene3D" id="3.30.40.10">
    <property type="entry name" value="Zinc/RING finger domain, C3HC4 (zinc finger)"/>
    <property type="match status" value="1"/>
</dbReference>
<dbReference type="GO" id="GO:0008270">
    <property type="term" value="F:zinc ion binding"/>
    <property type="evidence" value="ECO:0007669"/>
    <property type="project" value="UniProtKB-KW"/>
</dbReference>
<evidence type="ECO:0000259" key="5">
    <source>
        <dbReference type="PROSITE" id="PS50089"/>
    </source>
</evidence>
<dbReference type="GO" id="GO:0005634">
    <property type="term" value="C:nucleus"/>
    <property type="evidence" value="ECO:0007669"/>
    <property type="project" value="TreeGrafter"/>
</dbReference>
<dbReference type="SUPFAM" id="SSF54495">
    <property type="entry name" value="UBC-like"/>
    <property type="match status" value="1"/>
</dbReference>
<feature type="non-terminal residue" evidence="7">
    <location>
        <position position="1"/>
    </location>
</feature>
<keyword evidence="1 3" id="KW-0479">Metal-binding</keyword>
<dbReference type="SMART" id="SM00184">
    <property type="entry name" value="RING"/>
    <property type="match status" value="1"/>
</dbReference>
<proteinExistence type="predicted"/>
<dbReference type="GO" id="GO:0033554">
    <property type="term" value="P:cellular response to stress"/>
    <property type="evidence" value="ECO:0007669"/>
    <property type="project" value="UniProtKB-ARBA"/>
</dbReference>
<evidence type="ECO:0000256" key="2">
    <source>
        <dbReference type="ARBA" id="ARBA00022833"/>
    </source>
</evidence>
<dbReference type="Proteomes" id="UP001445076">
    <property type="component" value="Unassembled WGS sequence"/>
</dbReference>
<dbReference type="Gene3D" id="3.10.110.10">
    <property type="entry name" value="Ubiquitin Conjugating Enzyme"/>
    <property type="match status" value="1"/>
</dbReference>
<feature type="domain" description="RWD" evidence="6">
    <location>
        <begin position="40"/>
        <end position="149"/>
    </location>
</feature>
<dbReference type="SMART" id="SM00591">
    <property type="entry name" value="RWD"/>
    <property type="match status" value="1"/>
</dbReference>
<gene>
    <name evidence="7" type="ORF">OTU49_003667</name>
</gene>
<dbReference type="PROSITE" id="PS50089">
    <property type="entry name" value="ZF_RING_2"/>
    <property type="match status" value="1"/>
</dbReference>
<dbReference type="GO" id="GO:0016567">
    <property type="term" value="P:protein ubiquitination"/>
    <property type="evidence" value="ECO:0007669"/>
    <property type="project" value="TreeGrafter"/>
</dbReference>
<dbReference type="InterPro" id="IPR013083">
    <property type="entry name" value="Znf_RING/FYVE/PHD"/>
</dbReference>
<evidence type="ECO:0000256" key="4">
    <source>
        <dbReference type="SAM" id="MobiDB-lite"/>
    </source>
</evidence>
<dbReference type="PROSITE" id="PS50908">
    <property type="entry name" value="RWD"/>
    <property type="match status" value="1"/>
</dbReference>
<name>A0AAW0X356_CHEQU</name>
<reference evidence="7 8" key="1">
    <citation type="journal article" date="2024" name="BMC Genomics">
        <title>Genome assembly of redclaw crayfish (Cherax quadricarinatus) provides insights into its immune adaptation and hypoxia tolerance.</title>
        <authorList>
            <person name="Liu Z."/>
            <person name="Zheng J."/>
            <person name="Li H."/>
            <person name="Fang K."/>
            <person name="Wang S."/>
            <person name="He J."/>
            <person name="Zhou D."/>
            <person name="Weng S."/>
            <person name="Chi M."/>
            <person name="Gu Z."/>
            <person name="He J."/>
            <person name="Li F."/>
            <person name="Wang M."/>
        </authorList>
    </citation>
    <scope>NUCLEOTIDE SEQUENCE [LARGE SCALE GENOMIC DNA]</scope>
    <source>
        <strain evidence="7">ZL_2023a</strain>
    </source>
</reference>
<dbReference type="GO" id="GO:0009893">
    <property type="term" value="P:positive regulation of metabolic process"/>
    <property type="evidence" value="ECO:0007669"/>
    <property type="project" value="UniProtKB-ARBA"/>
</dbReference>
<dbReference type="InterPro" id="IPR016135">
    <property type="entry name" value="UBQ-conjugating_enzyme/RWD"/>
</dbReference>
<dbReference type="CDD" id="cd16470">
    <property type="entry name" value="RING-H2_RNF25"/>
    <property type="match status" value="1"/>
</dbReference>
<feature type="compositionally biased region" description="Polar residues" evidence="4">
    <location>
        <begin position="334"/>
        <end position="345"/>
    </location>
</feature>
<keyword evidence="2" id="KW-0862">Zinc</keyword>
<keyword evidence="8" id="KW-1185">Reference proteome</keyword>
<comment type="caution">
    <text evidence="7">The sequence shown here is derived from an EMBL/GenBank/DDBJ whole genome shotgun (WGS) entry which is preliminary data.</text>
</comment>
<dbReference type="GO" id="GO:0061630">
    <property type="term" value="F:ubiquitin protein ligase activity"/>
    <property type="evidence" value="ECO:0007669"/>
    <property type="project" value="InterPro"/>
</dbReference>
<evidence type="ECO:0000313" key="8">
    <source>
        <dbReference type="Proteomes" id="UP001445076"/>
    </source>
</evidence>
<dbReference type="InterPro" id="IPR039133">
    <property type="entry name" value="RNF25"/>
</dbReference>
<evidence type="ECO:0000313" key="7">
    <source>
        <dbReference type="EMBL" id="KAK8738776.1"/>
    </source>
</evidence>
<dbReference type="PANTHER" id="PTHR13198">
    <property type="entry name" value="RING FINGER PROTEIN 25"/>
    <property type="match status" value="1"/>
</dbReference>
<dbReference type="EMBL" id="JARKIK010000038">
    <property type="protein sequence ID" value="KAK8738776.1"/>
    <property type="molecule type" value="Genomic_DNA"/>
</dbReference>
<feature type="domain" description="RING-type" evidence="5">
    <location>
        <begin position="156"/>
        <end position="219"/>
    </location>
</feature>
<feature type="region of interest" description="Disordered" evidence="4">
    <location>
        <begin position="427"/>
        <end position="491"/>
    </location>
</feature>
<dbReference type="GO" id="GO:0010468">
    <property type="term" value="P:regulation of gene expression"/>
    <property type="evidence" value="ECO:0007669"/>
    <property type="project" value="UniProtKB-ARBA"/>
</dbReference>
<protein>
    <recommendedName>
        <fullName evidence="9">E3 ubiquitin-protein ligase RNF25</fullName>
    </recommendedName>
</protein>
<dbReference type="PANTHER" id="PTHR13198:SF4">
    <property type="entry name" value="E3 UBIQUITIN-PROTEIN LIGASE RNF25"/>
    <property type="match status" value="1"/>
</dbReference>
<evidence type="ECO:0000259" key="6">
    <source>
        <dbReference type="PROSITE" id="PS50908"/>
    </source>
</evidence>
<dbReference type="AlphaFoldDB" id="A0AAW0X356"/>
<dbReference type="GO" id="GO:0051246">
    <property type="term" value="P:regulation of protein metabolic process"/>
    <property type="evidence" value="ECO:0007669"/>
    <property type="project" value="UniProtKB-ARBA"/>
</dbReference>
<accession>A0AAW0X356</accession>
<sequence>AAPSAPRLDHQICHYYPRTYLRYFKGQSFSMATNNEAILEEIEALQAIMLDEVKVLHGDGGVPNGVEVVVVPATAQNIEEQHVRVTLVLSLPPEYPDTIPVITLRNPRGVDDYVLEKIKQESKQKCEEYLGCPVIYELIEVVRENLTANNTPSCPCAICLYHFTDTDVFTKTPCFHYFHSYCLGRYVANCDEEAAAEEEEPQPAWMAKEKKLLMCPVCRDPIQTELNSSELLLAAPPEEEENTAQFKADSPELLALQQRMAELYMQQKEKGGIIDLEEEKNKFLLSSSRADFCEELEDGVEDVTSINSPESTAEPHQVEPAIPPSKRGSRSLHQRPQGQKSQSGYGRQPWRTELGGDVRYWSGNRGGRGISGSRGRGGTGRIVHQNSSRIISEPQGYSSTDYKTTCIIDNGYGTKGHGKRESNSYENGSFYNSGDNRAGGNEIISGAGGVCRKGPKSSGNRQRYGSGRGRGRGPPPGFAPSSFRHSAQDWS</sequence>
<organism evidence="7 8">
    <name type="scientific">Cherax quadricarinatus</name>
    <name type="common">Australian red claw crayfish</name>
    <dbReference type="NCBI Taxonomy" id="27406"/>
    <lineage>
        <taxon>Eukaryota</taxon>
        <taxon>Metazoa</taxon>
        <taxon>Ecdysozoa</taxon>
        <taxon>Arthropoda</taxon>
        <taxon>Crustacea</taxon>
        <taxon>Multicrustacea</taxon>
        <taxon>Malacostraca</taxon>
        <taxon>Eumalacostraca</taxon>
        <taxon>Eucarida</taxon>
        <taxon>Decapoda</taxon>
        <taxon>Pleocyemata</taxon>
        <taxon>Astacidea</taxon>
        <taxon>Parastacoidea</taxon>
        <taxon>Parastacidae</taxon>
        <taxon>Cherax</taxon>
    </lineage>
</organism>
<dbReference type="InterPro" id="IPR006575">
    <property type="entry name" value="RWD_dom"/>
</dbReference>
<dbReference type="CDD" id="cd23818">
    <property type="entry name" value="RWD_RNF25"/>
    <property type="match status" value="1"/>
</dbReference>
<dbReference type="SUPFAM" id="SSF57850">
    <property type="entry name" value="RING/U-box"/>
    <property type="match status" value="1"/>
</dbReference>
<dbReference type="Pfam" id="PF05773">
    <property type="entry name" value="RWD"/>
    <property type="match status" value="1"/>
</dbReference>
<feature type="compositionally biased region" description="Gly residues" evidence="4">
    <location>
        <begin position="364"/>
        <end position="380"/>
    </location>
</feature>
<keyword evidence="1 3" id="KW-0863">Zinc-finger</keyword>
<evidence type="ECO:0000256" key="1">
    <source>
        <dbReference type="ARBA" id="ARBA00022771"/>
    </source>
</evidence>
<evidence type="ECO:0008006" key="9">
    <source>
        <dbReference type="Google" id="ProtNLM"/>
    </source>
</evidence>
<dbReference type="FunFam" id="3.10.110.10:FF:000050">
    <property type="entry name" value="eIF-2-alpha kinase GCN2"/>
    <property type="match status" value="1"/>
</dbReference>
<feature type="region of interest" description="Disordered" evidence="4">
    <location>
        <begin position="299"/>
        <end position="386"/>
    </location>
</feature>
<dbReference type="InterPro" id="IPR001841">
    <property type="entry name" value="Znf_RING"/>
</dbReference>
<dbReference type="FunFam" id="3.30.40.10:FF:000215">
    <property type="entry name" value="E3 ubiquitin-protein ligase RNF25"/>
    <property type="match status" value="1"/>
</dbReference>
<evidence type="ECO:0000256" key="3">
    <source>
        <dbReference type="PROSITE-ProRule" id="PRU00175"/>
    </source>
</evidence>